<organism evidence="2 3">
    <name type="scientific">Aerosticca soli</name>
    <dbReference type="NCBI Taxonomy" id="2010829"/>
    <lineage>
        <taxon>Bacteria</taxon>
        <taxon>Pseudomonadati</taxon>
        <taxon>Pseudomonadota</taxon>
        <taxon>Gammaproteobacteria</taxon>
        <taxon>Lysobacterales</taxon>
        <taxon>Rhodanobacteraceae</taxon>
        <taxon>Aerosticca</taxon>
    </lineage>
</organism>
<feature type="chain" id="PRO_5016389512" evidence="1">
    <location>
        <begin position="26"/>
        <end position="236"/>
    </location>
</feature>
<dbReference type="EMBL" id="AP018560">
    <property type="protein sequence ID" value="BBD80292.1"/>
    <property type="molecule type" value="Genomic_DNA"/>
</dbReference>
<accession>A0A2Z6E621</accession>
<sequence>MCVRQCISGWLAVLVLLAATGMSHAACVNTVVLIHGNTGSPGDFANTTDLLRQHGYASTQIIAPAWGNPLCAACNDHQGSEETPVRDALNKALGNSCSGHIDVIGHSMGVTLAMREIDKLGVANRVDHFIGIAGAVHGLWSCGTYPFNVATLTCGAYGLSVHSPLLDGLAGHRFGVHMYSIKSWIDEINCYGGPCLVDGVHTSSIGGEERSLDYPYGHYALLWYTAQDQYNLLHTP</sequence>
<dbReference type="InterPro" id="IPR002918">
    <property type="entry name" value="Lipase_EstA/Esterase_EstB"/>
</dbReference>
<dbReference type="AlphaFoldDB" id="A0A2Z6E621"/>
<reference evidence="3" key="1">
    <citation type="submission" date="2018-04" db="EMBL/GenBank/DDBJ databases">
        <authorList>
            <person name="Watanabe M."/>
            <person name="Kojima H."/>
        </authorList>
    </citation>
    <scope>NUCLEOTIDE SEQUENCE [LARGE SCALE GENOMIC DNA]</scope>
    <source>
        <strain evidence="3">Dysh456</strain>
    </source>
</reference>
<feature type="signal peptide" evidence="1">
    <location>
        <begin position="1"/>
        <end position="25"/>
    </location>
</feature>
<dbReference type="PANTHER" id="PTHR32015">
    <property type="entry name" value="FASTING INDUCED LIPASE"/>
    <property type="match status" value="1"/>
</dbReference>
<proteinExistence type="predicted"/>
<dbReference type="GO" id="GO:0016042">
    <property type="term" value="P:lipid catabolic process"/>
    <property type="evidence" value="ECO:0007669"/>
    <property type="project" value="InterPro"/>
</dbReference>
<dbReference type="Proteomes" id="UP000270530">
    <property type="component" value="Chromosome"/>
</dbReference>
<dbReference type="Pfam" id="PF01674">
    <property type="entry name" value="Lipase_2"/>
    <property type="match status" value="1"/>
</dbReference>
<dbReference type="GO" id="GO:0016298">
    <property type="term" value="F:lipase activity"/>
    <property type="evidence" value="ECO:0007669"/>
    <property type="project" value="TreeGrafter"/>
</dbReference>
<keyword evidence="1" id="KW-0732">Signal</keyword>
<name>A0A2Z6E621_9GAMM</name>
<keyword evidence="3" id="KW-1185">Reference proteome</keyword>
<evidence type="ECO:0000313" key="2">
    <source>
        <dbReference type="EMBL" id="BBD80292.1"/>
    </source>
</evidence>
<dbReference type="KEGG" id="rbd:ALSL_1638"/>
<dbReference type="RefSeq" id="WP_126538149.1">
    <property type="nucleotide sequence ID" value="NZ_AP018560.1"/>
</dbReference>
<protein>
    <submittedName>
        <fullName evidence="2">Alkaline lipase</fullName>
    </submittedName>
</protein>
<reference evidence="3" key="2">
    <citation type="submission" date="2018-06" db="EMBL/GenBank/DDBJ databases">
        <title>Genome sequence of Rhodanobacteraceae bacterium strain Dysh456.</title>
        <authorList>
            <person name="Fukui M."/>
        </authorList>
    </citation>
    <scope>NUCLEOTIDE SEQUENCE [LARGE SCALE GENOMIC DNA]</scope>
    <source>
        <strain evidence="3">Dysh456</strain>
    </source>
</reference>
<evidence type="ECO:0000313" key="3">
    <source>
        <dbReference type="Proteomes" id="UP000270530"/>
    </source>
</evidence>
<dbReference type="InterPro" id="IPR029058">
    <property type="entry name" value="AB_hydrolase_fold"/>
</dbReference>
<evidence type="ECO:0000256" key="1">
    <source>
        <dbReference type="SAM" id="SignalP"/>
    </source>
</evidence>
<dbReference type="PANTHER" id="PTHR32015:SF1">
    <property type="entry name" value="LIPASE"/>
    <property type="match status" value="1"/>
</dbReference>
<dbReference type="OrthoDB" id="6033466at2"/>
<gene>
    <name evidence="2" type="ORF">ALSL_1638</name>
</gene>
<dbReference type="SUPFAM" id="SSF53474">
    <property type="entry name" value="alpha/beta-Hydrolases"/>
    <property type="match status" value="1"/>
</dbReference>
<dbReference type="Gene3D" id="3.40.50.1820">
    <property type="entry name" value="alpha/beta hydrolase"/>
    <property type="match status" value="1"/>
</dbReference>